<feature type="modified residue" description="4-aspartylphosphate" evidence="2">
    <location>
        <position position="54"/>
    </location>
</feature>
<dbReference type="HOGENOM" id="CLU_101334_0_0_7"/>
<dbReference type="eggNOG" id="COG0745">
    <property type="taxonomic scope" value="Bacteria"/>
</dbReference>
<dbReference type="AlphaFoldDB" id="Q39QP1"/>
<dbReference type="InterPro" id="IPR009875">
    <property type="entry name" value="PilZ_domain"/>
</dbReference>
<dbReference type="GO" id="GO:0000160">
    <property type="term" value="P:phosphorelay signal transduction system"/>
    <property type="evidence" value="ECO:0007669"/>
    <property type="project" value="InterPro"/>
</dbReference>
<dbReference type="SMART" id="SM00448">
    <property type="entry name" value="REC"/>
    <property type="match status" value="1"/>
</dbReference>
<dbReference type="PROSITE" id="PS50110">
    <property type="entry name" value="RESPONSE_REGULATORY"/>
    <property type="match status" value="1"/>
</dbReference>
<dbReference type="Pfam" id="PF00072">
    <property type="entry name" value="Response_reg"/>
    <property type="match status" value="1"/>
</dbReference>
<proteinExistence type="predicted"/>
<dbReference type="SUPFAM" id="SSF141371">
    <property type="entry name" value="PilZ domain-like"/>
    <property type="match status" value="1"/>
</dbReference>
<dbReference type="Proteomes" id="UP000007073">
    <property type="component" value="Chromosome"/>
</dbReference>
<dbReference type="Gene3D" id="2.40.10.220">
    <property type="entry name" value="predicted glycosyltransferase like domains"/>
    <property type="match status" value="1"/>
</dbReference>
<dbReference type="InterPro" id="IPR001789">
    <property type="entry name" value="Sig_transdc_resp-reg_receiver"/>
</dbReference>
<protein>
    <submittedName>
        <fullName evidence="4">Response regulator, PilZ domain-containing</fullName>
    </submittedName>
</protein>
<organism evidence="4 5">
    <name type="scientific">Geobacter metallireducens (strain ATCC 53774 / DSM 7210 / GS-15)</name>
    <dbReference type="NCBI Taxonomy" id="269799"/>
    <lineage>
        <taxon>Bacteria</taxon>
        <taxon>Pseudomonadati</taxon>
        <taxon>Thermodesulfobacteriota</taxon>
        <taxon>Desulfuromonadia</taxon>
        <taxon>Geobacterales</taxon>
        <taxon>Geobacteraceae</taxon>
        <taxon>Geobacter</taxon>
    </lineage>
</organism>
<dbReference type="InterPro" id="IPR011006">
    <property type="entry name" value="CheY-like_superfamily"/>
</dbReference>
<feature type="domain" description="Response regulatory" evidence="3">
    <location>
        <begin position="5"/>
        <end position="121"/>
    </location>
</feature>
<reference evidence="4 5" key="2">
    <citation type="journal article" date="2009" name="BMC Microbiol.">
        <title>The genome sequence of Geobacter metallireducens: features of metabolism, physiology and regulation common and dissimilar to Geobacter sulfurreducens.</title>
        <authorList>
            <person name="Aklujkar M."/>
            <person name="Krushkal J."/>
            <person name="DiBartolo G."/>
            <person name="Lapidus A."/>
            <person name="Land M.L."/>
            <person name="Lovley D.R."/>
        </authorList>
    </citation>
    <scope>NUCLEOTIDE SEQUENCE [LARGE SCALE GENOMIC DNA]</scope>
    <source>
        <strain evidence="5">ATCC 53774 / DSM 7210 / GS-15</strain>
    </source>
</reference>
<dbReference type="KEGG" id="gme:Gmet_3220"/>
<dbReference type="Pfam" id="PF07238">
    <property type="entry name" value="PilZ"/>
    <property type="match status" value="1"/>
</dbReference>
<dbReference type="RefSeq" id="WP_004512659.1">
    <property type="nucleotide sequence ID" value="NC_007517.1"/>
</dbReference>
<dbReference type="PANTHER" id="PTHR44591">
    <property type="entry name" value="STRESS RESPONSE REGULATOR PROTEIN 1"/>
    <property type="match status" value="1"/>
</dbReference>
<dbReference type="Gene3D" id="3.40.50.2300">
    <property type="match status" value="1"/>
</dbReference>
<dbReference type="SUPFAM" id="SSF52172">
    <property type="entry name" value="CheY-like"/>
    <property type="match status" value="1"/>
</dbReference>
<name>Q39QP1_GEOMG</name>
<dbReference type="InterPro" id="IPR050595">
    <property type="entry name" value="Bact_response_regulator"/>
</dbReference>
<accession>Q39QP1</accession>
<dbReference type="PANTHER" id="PTHR44591:SF20">
    <property type="entry name" value="PROTEIN PILH"/>
    <property type="match status" value="1"/>
</dbReference>
<dbReference type="GO" id="GO:0035438">
    <property type="term" value="F:cyclic-di-GMP binding"/>
    <property type="evidence" value="ECO:0007669"/>
    <property type="project" value="InterPro"/>
</dbReference>
<keyword evidence="1 2" id="KW-0597">Phosphoprotein</keyword>
<evidence type="ECO:0000259" key="3">
    <source>
        <dbReference type="PROSITE" id="PS50110"/>
    </source>
</evidence>
<dbReference type="DNASU" id="3740975"/>
<dbReference type="STRING" id="269799.Gmet_3220"/>
<reference evidence="4 5" key="1">
    <citation type="submission" date="2005-10" db="EMBL/GenBank/DDBJ databases">
        <title>Complete sequence of Geobacter metallireducens GS-15.</title>
        <authorList>
            <consortium name="US DOE Joint Genome Institute"/>
            <person name="Copeland A."/>
            <person name="Lucas S."/>
            <person name="Lapidus A."/>
            <person name="Barry K."/>
            <person name="Detter J.C."/>
            <person name="Glavina T."/>
            <person name="Hammon N."/>
            <person name="Israni S."/>
            <person name="Pitluck S."/>
            <person name="Di Bartolo G."/>
            <person name="Chain P."/>
            <person name="Schmutz J."/>
            <person name="Larimer F."/>
            <person name="Land M."/>
            <person name="Kyrpides N."/>
            <person name="Ivanova N."/>
            <person name="Richardson P."/>
        </authorList>
    </citation>
    <scope>NUCLEOTIDE SEQUENCE [LARGE SCALE GENOMIC DNA]</scope>
    <source>
        <strain evidence="5">ATCC 53774 / DSM 7210 / GS-15</strain>
    </source>
</reference>
<evidence type="ECO:0000256" key="2">
    <source>
        <dbReference type="PROSITE-ProRule" id="PRU00169"/>
    </source>
</evidence>
<sequence length="233" mass="26155">MKPPSVLLVDDERFFLSVQRDFLKGSPIAVLSASGGEEALRIAREQRPDLIYLDCRMPEMDGVACCTILKGDRELRTIPVLMMVPEGKEKDRERCLAAGCDGIIAKPIDRREFLEAGRRFVPEVERRHQRIRCGSLAVFRRGNESFHGSIEDISFSGVYVGARCDVKMEDRIRLGFFLPGSDLIETDARVAWVNQGHRRIKSGLPEGFGVEFVGIAAKAADQVKRYIAAYVPR</sequence>
<dbReference type="EMBL" id="CP000148">
    <property type="protein sequence ID" value="ABB33433.1"/>
    <property type="molecule type" value="Genomic_DNA"/>
</dbReference>
<evidence type="ECO:0000256" key="1">
    <source>
        <dbReference type="ARBA" id="ARBA00022553"/>
    </source>
</evidence>
<evidence type="ECO:0000313" key="4">
    <source>
        <dbReference type="EMBL" id="ABB33433.1"/>
    </source>
</evidence>
<keyword evidence="5" id="KW-1185">Reference proteome</keyword>
<gene>
    <name evidence="4" type="ordered locus">Gmet_3220</name>
</gene>
<evidence type="ECO:0000313" key="5">
    <source>
        <dbReference type="Proteomes" id="UP000007073"/>
    </source>
</evidence>